<name>A0A8X8Y5J8_SALSN</name>
<dbReference type="CDD" id="cd19821">
    <property type="entry name" value="Bbox1_BBX-like"/>
    <property type="match status" value="2"/>
</dbReference>
<comment type="caution">
    <text evidence="13">The sequence shown here is derived from an EMBL/GenBank/DDBJ whole genome shotgun (WGS) entry which is preliminary data.</text>
</comment>
<feature type="compositionally biased region" description="Basic residues" evidence="10">
    <location>
        <begin position="388"/>
        <end position="405"/>
    </location>
</feature>
<evidence type="ECO:0000256" key="5">
    <source>
        <dbReference type="ARBA" id="ARBA00022833"/>
    </source>
</evidence>
<evidence type="ECO:0000313" key="14">
    <source>
        <dbReference type="Proteomes" id="UP000298416"/>
    </source>
</evidence>
<dbReference type="EMBL" id="PNBA02000005">
    <property type="protein sequence ID" value="KAG6424447.1"/>
    <property type="molecule type" value="Genomic_DNA"/>
</dbReference>
<dbReference type="Proteomes" id="UP000298416">
    <property type="component" value="Unassembled WGS sequence"/>
</dbReference>
<dbReference type="AlphaFoldDB" id="A0A8X8Y5J8"/>
<evidence type="ECO:0000259" key="12">
    <source>
        <dbReference type="PROSITE" id="PS50119"/>
    </source>
</evidence>
<dbReference type="PANTHER" id="PTHR31832">
    <property type="entry name" value="B-BOX ZINC FINGER PROTEIN 22"/>
    <property type="match status" value="1"/>
</dbReference>
<keyword evidence="6" id="KW-0805">Transcription regulation</keyword>
<dbReference type="PROSITE" id="PS50119">
    <property type="entry name" value="ZF_BBOX"/>
    <property type="match status" value="1"/>
</dbReference>
<keyword evidence="8" id="KW-0539">Nucleus</keyword>
<keyword evidence="14" id="KW-1185">Reference proteome</keyword>
<dbReference type="GO" id="GO:0006355">
    <property type="term" value="P:regulation of DNA-templated transcription"/>
    <property type="evidence" value="ECO:0007669"/>
    <property type="project" value="TreeGrafter"/>
</dbReference>
<evidence type="ECO:0000256" key="8">
    <source>
        <dbReference type="ARBA" id="ARBA00023242"/>
    </source>
</evidence>
<feature type="domain" description="B box-type" evidence="12">
    <location>
        <begin position="43"/>
        <end position="90"/>
    </location>
</feature>
<evidence type="ECO:0000256" key="6">
    <source>
        <dbReference type="ARBA" id="ARBA00023015"/>
    </source>
</evidence>
<feature type="chain" id="PRO_5036489237" description="B box-type domain-containing protein" evidence="11">
    <location>
        <begin position="19"/>
        <end position="405"/>
    </location>
</feature>
<evidence type="ECO:0000256" key="11">
    <source>
        <dbReference type="SAM" id="SignalP"/>
    </source>
</evidence>
<dbReference type="InterPro" id="IPR051979">
    <property type="entry name" value="B-box_zinc_finger"/>
</dbReference>
<evidence type="ECO:0000256" key="7">
    <source>
        <dbReference type="ARBA" id="ARBA00023163"/>
    </source>
</evidence>
<reference evidence="13" key="1">
    <citation type="submission" date="2018-01" db="EMBL/GenBank/DDBJ databases">
        <authorList>
            <person name="Mao J.F."/>
        </authorList>
    </citation>
    <scope>NUCLEOTIDE SEQUENCE</scope>
    <source>
        <strain evidence="13">Huo1</strain>
        <tissue evidence="13">Leaf</tissue>
    </source>
</reference>
<dbReference type="GO" id="GO:0009640">
    <property type="term" value="P:photomorphogenesis"/>
    <property type="evidence" value="ECO:0007669"/>
    <property type="project" value="TreeGrafter"/>
</dbReference>
<evidence type="ECO:0000256" key="9">
    <source>
        <dbReference type="PROSITE-ProRule" id="PRU00024"/>
    </source>
</evidence>
<organism evidence="13">
    <name type="scientific">Salvia splendens</name>
    <name type="common">Scarlet sage</name>
    <dbReference type="NCBI Taxonomy" id="180675"/>
    <lineage>
        <taxon>Eukaryota</taxon>
        <taxon>Viridiplantae</taxon>
        <taxon>Streptophyta</taxon>
        <taxon>Embryophyta</taxon>
        <taxon>Tracheophyta</taxon>
        <taxon>Spermatophyta</taxon>
        <taxon>Magnoliopsida</taxon>
        <taxon>eudicotyledons</taxon>
        <taxon>Gunneridae</taxon>
        <taxon>Pentapetalae</taxon>
        <taxon>asterids</taxon>
        <taxon>lamiids</taxon>
        <taxon>Lamiales</taxon>
        <taxon>Lamiaceae</taxon>
        <taxon>Nepetoideae</taxon>
        <taxon>Mentheae</taxon>
        <taxon>Salviinae</taxon>
        <taxon>Salvia</taxon>
        <taxon>Salvia subgen. Calosphace</taxon>
        <taxon>core Calosphace</taxon>
    </lineage>
</organism>
<dbReference type="PANTHER" id="PTHR31832:SF68">
    <property type="entry name" value="B-BOX ZINC FINGER PROTEIN 22"/>
    <property type="match status" value="1"/>
</dbReference>
<evidence type="ECO:0000256" key="1">
    <source>
        <dbReference type="ARBA" id="ARBA00004123"/>
    </source>
</evidence>
<comment type="subcellular location">
    <subcellularLocation>
        <location evidence="1">Nucleus</location>
    </subcellularLocation>
</comment>
<keyword evidence="3" id="KW-0677">Repeat</keyword>
<dbReference type="SMART" id="SM00336">
    <property type="entry name" value="BBOX"/>
    <property type="match status" value="2"/>
</dbReference>
<dbReference type="InterPro" id="IPR049808">
    <property type="entry name" value="CONSTANS-like_Bbox1"/>
</dbReference>
<evidence type="ECO:0000256" key="4">
    <source>
        <dbReference type="ARBA" id="ARBA00022771"/>
    </source>
</evidence>
<dbReference type="GO" id="GO:0008270">
    <property type="term" value="F:zinc ion binding"/>
    <property type="evidence" value="ECO:0007669"/>
    <property type="project" value="UniProtKB-KW"/>
</dbReference>
<feature type="region of interest" description="Disordered" evidence="10">
    <location>
        <begin position="200"/>
        <end position="239"/>
    </location>
</feature>
<keyword evidence="7" id="KW-0804">Transcription</keyword>
<gene>
    <name evidence="13" type="ORF">SASPL_114865</name>
</gene>
<protein>
    <recommendedName>
        <fullName evidence="12">B box-type domain-containing protein</fullName>
    </recommendedName>
</protein>
<evidence type="ECO:0000256" key="2">
    <source>
        <dbReference type="ARBA" id="ARBA00022723"/>
    </source>
</evidence>
<evidence type="ECO:0000256" key="3">
    <source>
        <dbReference type="ARBA" id="ARBA00022737"/>
    </source>
</evidence>
<feature type="signal peptide" evidence="11">
    <location>
        <begin position="1"/>
        <end position="18"/>
    </location>
</feature>
<evidence type="ECO:0000256" key="10">
    <source>
        <dbReference type="SAM" id="MobiDB-lite"/>
    </source>
</evidence>
<feature type="region of interest" description="Disordered" evidence="10">
    <location>
        <begin position="378"/>
        <end position="405"/>
    </location>
</feature>
<keyword evidence="4 9" id="KW-0863">Zinc-finger</keyword>
<dbReference type="InterPro" id="IPR000315">
    <property type="entry name" value="Znf_B-box"/>
</dbReference>
<evidence type="ECO:0000313" key="13">
    <source>
        <dbReference type="EMBL" id="KAG6424447.1"/>
    </source>
</evidence>
<keyword evidence="5" id="KW-0862">Zinc</keyword>
<dbReference type="GO" id="GO:0005634">
    <property type="term" value="C:nucleus"/>
    <property type="evidence" value="ECO:0007669"/>
    <property type="project" value="UniProtKB-SubCell"/>
</dbReference>
<proteinExistence type="predicted"/>
<reference evidence="13" key="2">
    <citation type="submission" date="2020-08" db="EMBL/GenBank/DDBJ databases">
        <title>Plant Genome Project.</title>
        <authorList>
            <person name="Zhang R.-G."/>
        </authorList>
    </citation>
    <scope>NUCLEOTIDE SEQUENCE</scope>
    <source>
        <strain evidence="13">Huo1</strain>
        <tissue evidence="13">Leaf</tissue>
    </source>
</reference>
<keyword evidence="11" id="KW-0732">Signal</keyword>
<keyword evidence="2" id="KW-0479">Metal-binding</keyword>
<sequence>MPIIIFLTLLKVSSPCFTHNPTQPNPHTYIHSSGFSIDHNSHLMKIQCNVCEAAEANVLCCADEAALCWPCDQKVHAANKLAGKHQRLPLSTASSQMPKCDICQGSEVLSGWLPVMMNSTVYFLIISSSFGSSPCLESVSLRAILFMHVSRQETVGYFFCLEDRALLCRKCDVAIHSANSLVSGHQRFLLTGVKVGIEATEGHAEPSPGKTNMADKISEPEPHSLPKKATPASSTAQYGKSMPVQASGCGDFSKPPFSGGSSTGSISQWQFDEFLGYGDFTQSYNFMDNDSSKLCDVTPHIFRFHGWLFRADSGKLGSSDSSQILLAADGELECDDCMGQVPETYWAVPQITSPPTASGLYWPKSFQNQPDSAVFVPDISSPPLQNLRNHHDHSHATNSKRRIHY</sequence>
<accession>A0A8X8Y5J8</accession>